<dbReference type="PANTHER" id="PTHR46268:SF6">
    <property type="entry name" value="UNIVERSAL STRESS PROTEIN UP12"/>
    <property type="match status" value="1"/>
</dbReference>
<dbReference type="Gene3D" id="3.40.50.620">
    <property type="entry name" value="HUPs"/>
    <property type="match status" value="1"/>
</dbReference>
<dbReference type="SUPFAM" id="SSF52402">
    <property type="entry name" value="Adenine nucleotide alpha hydrolases-like"/>
    <property type="match status" value="1"/>
</dbReference>
<dbReference type="Pfam" id="PF00582">
    <property type="entry name" value="Usp"/>
    <property type="match status" value="1"/>
</dbReference>
<evidence type="ECO:0000313" key="4">
    <source>
        <dbReference type="Proteomes" id="UP001442841"/>
    </source>
</evidence>
<dbReference type="InterPro" id="IPR006016">
    <property type="entry name" value="UspA"/>
</dbReference>
<dbReference type="Proteomes" id="UP001442841">
    <property type="component" value="Chromosome"/>
</dbReference>
<dbReference type="PANTHER" id="PTHR46268">
    <property type="entry name" value="STRESS RESPONSE PROTEIN NHAX"/>
    <property type="match status" value="1"/>
</dbReference>
<dbReference type="EMBL" id="CP154795">
    <property type="protein sequence ID" value="XAN07925.1"/>
    <property type="molecule type" value="Genomic_DNA"/>
</dbReference>
<gene>
    <name evidence="3" type="ORF">AADG42_11605</name>
</gene>
<dbReference type="CDD" id="cd00293">
    <property type="entry name" value="USP-like"/>
    <property type="match status" value="1"/>
</dbReference>
<keyword evidence="4" id="KW-1185">Reference proteome</keyword>
<protein>
    <submittedName>
        <fullName evidence="3">Universal stress protein</fullName>
    </submittedName>
</protein>
<comment type="similarity">
    <text evidence="1">Belongs to the universal stress protein A family.</text>
</comment>
<evidence type="ECO:0000313" key="3">
    <source>
        <dbReference type="EMBL" id="XAN07925.1"/>
    </source>
</evidence>
<organism evidence="3 4">
    <name type="scientific">Ammonicoccus fulvus</name>
    <dbReference type="NCBI Taxonomy" id="3138240"/>
    <lineage>
        <taxon>Bacteria</taxon>
        <taxon>Bacillati</taxon>
        <taxon>Actinomycetota</taxon>
        <taxon>Actinomycetes</taxon>
        <taxon>Propionibacteriales</taxon>
        <taxon>Propionibacteriaceae</taxon>
        <taxon>Ammonicoccus</taxon>
    </lineage>
</organism>
<dbReference type="InterPro" id="IPR014729">
    <property type="entry name" value="Rossmann-like_a/b/a_fold"/>
</dbReference>
<name>A0ABZ3FRX0_9ACTN</name>
<proteinExistence type="inferred from homology"/>
<sequence length="119" mass="12980">MTIVVGFSNKREGWAALEHAAEEAQLRSCRVVLVPNTEREDIEAGRAELERLGVRVDVEEPSPTGHIADHIIDVAARVNADFVVIGLRRRSPTGKLLLGLNAQRILLDAVCPVHAVKAD</sequence>
<feature type="domain" description="UspA" evidence="2">
    <location>
        <begin position="48"/>
        <end position="117"/>
    </location>
</feature>
<evidence type="ECO:0000256" key="1">
    <source>
        <dbReference type="ARBA" id="ARBA00008791"/>
    </source>
</evidence>
<dbReference type="RefSeq" id="WP_425309383.1">
    <property type="nucleotide sequence ID" value="NZ_CP154795.1"/>
</dbReference>
<evidence type="ECO:0000259" key="2">
    <source>
        <dbReference type="Pfam" id="PF00582"/>
    </source>
</evidence>
<reference evidence="3 4" key="1">
    <citation type="submission" date="2024-04" db="EMBL/GenBank/DDBJ databases">
        <title>Isolation of an actinomycete strain from pig manure.</title>
        <authorList>
            <person name="Gong T."/>
            <person name="Yu Z."/>
            <person name="An M."/>
            <person name="Wei C."/>
            <person name="Yang W."/>
            <person name="Liu L."/>
        </authorList>
    </citation>
    <scope>NUCLEOTIDE SEQUENCE [LARGE SCALE GENOMIC DNA]</scope>
    <source>
        <strain evidence="3 4">ZF39</strain>
    </source>
</reference>
<accession>A0ABZ3FRX0</accession>